<dbReference type="Pfam" id="PF12096">
    <property type="entry name" value="DUF3572"/>
    <property type="match status" value="1"/>
</dbReference>
<evidence type="ECO:0000313" key="2">
    <source>
        <dbReference type="Proteomes" id="UP000295783"/>
    </source>
</evidence>
<proteinExistence type="predicted"/>
<dbReference type="EMBL" id="SNYW01000012">
    <property type="protein sequence ID" value="TDQ78777.1"/>
    <property type="molecule type" value="Genomic_DNA"/>
</dbReference>
<dbReference type="Proteomes" id="UP000295783">
    <property type="component" value="Unassembled WGS sequence"/>
</dbReference>
<organism evidence="1 2">
    <name type="scientific">Dongia mobilis</name>
    <dbReference type="NCBI Taxonomy" id="578943"/>
    <lineage>
        <taxon>Bacteria</taxon>
        <taxon>Pseudomonadati</taxon>
        <taxon>Pseudomonadota</taxon>
        <taxon>Alphaproteobacteria</taxon>
        <taxon>Rhodospirillales</taxon>
        <taxon>Dongiaceae</taxon>
        <taxon>Dongia</taxon>
    </lineage>
</organism>
<comment type="caution">
    <text evidence="1">The sequence shown here is derived from an EMBL/GenBank/DDBJ whole genome shotgun (WGS) entry which is preliminary data.</text>
</comment>
<dbReference type="OrthoDB" id="7356934at2"/>
<keyword evidence="2" id="KW-1185">Reference proteome</keyword>
<protein>
    <submittedName>
        <fullName evidence="1">Uncharacterized protein DUF3572</fullName>
    </submittedName>
</protein>
<dbReference type="AlphaFoldDB" id="A0A4R6WLB6"/>
<accession>A0A4R6WLB6</accession>
<name>A0A4R6WLB6_9PROT</name>
<sequence>MPIKPPRLPVPDAETLALQALAFLLAEDDHRDRFLGLTGLDAAALRRLPADPAGLGAVLDHLLGWEPLLLDFCASVDLPPESVARARRELPGGDMLPG</sequence>
<gene>
    <name evidence="1" type="ORF">A8950_3237</name>
</gene>
<evidence type="ECO:0000313" key="1">
    <source>
        <dbReference type="EMBL" id="TDQ78777.1"/>
    </source>
</evidence>
<dbReference type="InterPro" id="IPR021955">
    <property type="entry name" value="DUF3572"/>
</dbReference>
<reference evidence="1 2" key="1">
    <citation type="submission" date="2019-03" db="EMBL/GenBank/DDBJ databases">
        <title>Genomic Encyclopedia of Type Strains, Phase III (KMG-III): the genomes of soil and plant-associated and newly described type strains.</title>
        <authorList>
            <person name="Whitman W."/>
        </authorList>
    </citation>
    <scope>NUCLEOTIDE SEQUENCE [LARGE SCALE GENOMIC DNA]</scope>
    <source>
        <strain evidence="1 2">CGMCC 1.7660</strain>
    </source>
</reference>
<dbReference type="RefSeq" id="WP_133614694.1">
    <property type="nucleotide sequence ID" value="NZ_SNYW01000012.1"/>
</dbReference>